<dbReference type="SUPFAM" id="SSF56112">
    <property type="entry name" value="Protein kinase-like (PK-like)"/>
    <property type="match status" value="1"/>
</dbReference>
<accession>A0A8J4A443</accession>
<dbReference type="GO" id="GO:0005524">
    <property type="term" value="F:ATP binding"/>
    <property type="evidence" value="ECO:0007669"/>
    <property type="project" value="InterPro"/>
</dbReference>
<gene>
    <name evidence="2" type="ORF">Voc01_094400</name>
</gene>
<name>A0A8J4A443_9ACTN</name>
<dbReference type="Gene3D" id="1.10.510.10">
    <property type="entry name" value="Transferase(Phosphotransferase) domain 1"/>
    <property type="match status" value="1"/>
</dbReference>
<evidence type="ECO:0000313" key="3">
    <source>
        <dbReference type="Proteomes" id="UP000635606"/>
    </source>
</evidence>
<evidence type="ECO:0000259" key="1">
    <source>
        <dbReference type="PROSITE" id="PS50011"/>
    </source>
</evidence>
<dbReference type="RefSeq" id="WP_203934325.1">
    <property type="nucleotide sequence ID" value="NZ_BOPH01000138.1"/>
</dbReference>
<comment type="caution">
    <text evidence="2">The sequence shown here is derived from an EMBL/GenBank/DDBJ whole genome shotgun (WGS) entry which is preliminary data.</text>
</comment>
<dbReference type="PANTHER" id="PTHR44329">
    <property type="entry name" value="SERINE/THREONINE-PROTEIN KINASE TNNI3K-RELATED"/>
    <property type="match status" value="1"/>
</dbReference>
<dbReference type="InterPro" id="IPR051681">
    <property type="entry name" value="Ser/Thr_Kinases-Pseudokinases"/>
</dbReference>
<protein>
    <recommendedName>
        <fullName evidence="1">Protein kinase domain-containing protein</fullName>
    </recommendedName>
</protein>
<dbReference type="PROSITE" id="PS50011">
    <property type="entry name" value="PROTEIN_KINASE_DOM"/>
    <property type="match status" value="1"/>
</dbReference>
<dbReference type="AlphaFoldDB" id="A0A8J4A443"/>
<dbReference type="EMBL" id="BOPH01000138">
    <property type="protein sequence ID" value="GIJ74523.1"/>
    <property type="molecule type" value="Genomic_DNA"/>
</dbReference>
<dbReference type="Pfam" id="PF00069">
    <property type="entry name" value="Pkinase"/>
    <property type="match status" value="1"/>
</dbReference>
<dbReference type="GO" id="GO:0004674">
    <property type="term" value="F:protein serine/threonine kinase activity"/>
    <property type="evidence" value="ECO:0007669"/>
    <property type="project" value="TreeGrafter"/>
</dbReference>
<keyword evidence="3" id="KW-1185">Reference proteome</keyword>
<dbReference type="SMART" id="SM00220">
    <property type="entry name" value="S_TKc"/>
    <property type="match status" value="1"/>
</dbReference>
<organism evidence="2 3">
    <name type="scientific">Virgisporangium ochraceum</name>
    <dbReference type="NCBI Taxonomy" id="65505"/>
    <lineage>
        <taxon>Bacteria</taxon>
        <taxon>Bacillati</taxon>
        <taxon>Actinomycetota</taxon>
        <taxon>Actinomycetes</taxon>
        <taxon>Micromonosporales</taxon>
        <taxon>Micromonosporaceae</taxon>
        <taxon>Virgisporangium</taxon>
    </lineage>
</organism>
<dbReference type="InterPro" id="IPR000719">
    <property type="entry name" value="Prot_kinase_dom"/>
</dbReference>
<proteinExistence type="predicted"/>
<dbReference type="InterPro" id="IPR011009">
    <property type="entry name" value="Kinase-like_dom_sf"/>
</dbReference>
<sequence>MVKPGDKLDSTFGSSVAVGKLLGTGAQGEVYEGRLDDGSTVAVKWFLPSYQRRDLRDSITALVVEKAPSTHFLWPDDVVTKGTEFGYVMRLRPPNFVNLTMVLGRKVNIRFSELVRAASQTVSAFKALQAKGLFYCDISDANLFVDPATGDVLICDNDNVGSSRTRPTVLGTTRFMAPEIVRGEKRPSALTDSFSMAVLLFLLLMNDHPLQGEQEARIHVFDAAAMRRIYGTNPVFIFDPKDTSNRPVPGVHLNAPLFWNLYPQVLRDVFIQVFTDGVRDSGRRPSFGEWQSALAAVEDAVVECTSCRRQNFLCPTRVDVMCWSCRRRLVLPPRLVIDGKRLIVLNRETRLYARHLTRNGNPAPAGQAHAEVARHPTQNVQGLKNLGPVQWFVHVPGRAPQTVEPGRSVSLISGTDIDFGDVTGRIEI</sequence>
<reference evidence="2" key="1">
    <citation type="submission" date="2021-01" db="EMBL/GenBank/DDBJ databases">
        <title>Whole genome shotgun sequence of Virgisporangium ochraceum NBRC 16418.</title>
        <authorList>
            <person name="Komaki H."/>
            <person name="Tamura T."/>
        </authorList>
    </citation>
    <scope>NUCLEOTIDE SEQUENCE</scope>
    <source>
        <strain evidence="2">NBRC 16418</strain>
    </source>
</reference>
<feature type="domain" description="Protein kinase" evidence="1">
    <location>
        <begin position="16"/>
        <end position="294"/>
    </location>
</feature>
<evidence type="ECO:0000313" key="2">
    <source>
        <dbReference type="EMBL" id="GIJ74523.1"/>
    </source>
</evidence>
<dbReference type="Proteomes" id="UP000635606">
    <property type="component" value="Unassembled WGS sequence"/>
</dbReference>